<protein>
    <submittedName>
        <fullName evidence="1">Uncharacterized protein</fullName>
    </submittedName>
</protein>
<gene>
    <name evidence="1" type="ORF">PSm6_55580</name>
</gene>
<keyword evidence="2" id="KW-1185">Reference proteome</keyword>
<reference evidence="1" key="1">
    <citation type="submission" date="2020-05" db="EMBL/GenBank/DDBJ databases">
        <title>Complete genome sequence of Pseudomonas sp. Sm006.</title>
        <authorList>
            <person name="Takeuchi K."/>
            <person name="Someya N."/>
        </authorList>
    </citation>
    <scope>NUCLEOTIDE SEQUENCE</scope>
    <source>
        <strain evidence="1">Sm006</strain>
    </source>
</reference>
<evidence type="ECO:0000313" key="1">
    <source>
        <dbReference type="EMBL" id="BCD89151.1"/>
    </source>
</evidence>
<organism evidence="1 2">
    <name type="scientific">Pseudomonas solani</name>
    <dbReference type="NCBI Taxonomy" id="2731552"/>
    <lineage>
        <taxon>Bacteria</taxon>
        <taxon>Pseudomonadati</taxon>
        <taxon>Pseudomonadota</taxon>
        <taxon>Gammaproteobacteria</taxon>
        <taxon>Pseudomonadales</taxon>
        <taxon>Pseudomonadaceae</taxon>
        <taxon>Pseudomonas</taxon>
    </lineage>
</organism>
<name>A0ABN6C360_9PSED</name>
<proteinExistence type="predicted"/>
<dbReference type="Proteomes" id="UP001064896">
    <property type="component" value="Chromosome"/>
</dbReference>
<evidence type="ECO:0000313" key="2">
    <source>
        <dbReference type="Proteomes" id="UP001064896"/>
    </source>
</evidence>
<sequence length="164" mass="18322">MAQRHFWCTSCNDISVAEVLERDDEEVEYLEGVLAESRALVELDLDPSSLSLKEAIRVKSAPETIREVEEKLANWAEWRARRKAPGKCLRCGCISISVPDSYMSSFAHGGCSGVLECLCTVWSSNSPATFPHVYSVDGDFLEQGRKPVFRGGLKVVYEPMELFV</sequence>
<accession>A0ABN6C360</accession>
<dbReference type="EMBL" id="AP023081">
    <property type="protein sequence ID" value="BCD89151.1"/>
    <property type="molecule type" value="Genomic_DNA"/>
</dbReference>